<feature type="compositionally biased region" description="Basic and acidic residues" evidence="1">
    <location>
        <begin position="243"/>
        <end position="258"/>
    </location>
</feature>
<gene>
    <name evidence="3" type="ORF">LTR09_010572</name>
</gene>
<evidence type="ECO:0000313" key="4">
    <source>
        <dbReference type="Proteomes" id="UP001271007"/>
    </source>
</evidence>
<dbReference type="EMBL" id="JAWDJX010000053">
    <property type="protein sequence ID" value="KAK3048057.1"/>
    <property type="molecule type" value="Genomic_DNA"/>
</dbReference>
<keyword evidence="4" id="KW-1185">Reference proteome</keyword>
<feature type="signal peptide" evidence="2">
    <location>
        <begin position="1"/>
        <end position="20"/>
    </location>
</feature>
<feature type="region of interest" description="Disordered" evidence="1">
    <location>
        <begin position="48"/>
        <end position="86"/>
    </location>
</feature>
<feature type="compositionally biased region" description="Low complexity" evidence="1">
    <location>
        <begin position="231"/>
        <end position="240"/>
    </location>
</feature>
<sequence>MAPLLHHIAALGLATSVAVAGPIPARPSGISYPLPTMPHHLVGWPRPTVPPPFAHNPEAKAKDAATTASDRSANEVKHEPEKRQSEVPKVLPVEFDPSSMFSNDPPLTNPPYDFKWDPTALDIFSPFLEHEPENQLVRRGGFMDWWGGVLEHFGRGMGKIMGHGDELERRSEGTAAADLTTVEVKPEVENVLVARGINGLWEKILDKLDDKLGHMLHAPGYDRRAVRRSEATTAADLTTTEVDQGKENPARPAPEDAHRGPLMDYLHDGHFHDRGHALAPKVEGGATAVTGDVNRKIAARKGNASIGDILKGVFGNFPHGHTDRRDVAAYSDPDAKVKGGAAAASEETMKGVKHGKEKEAEVDARQLIVPWCTYGEREHHLRHGVAPLHCLME</sequence>
<organism evidence="3 4">
    <name type="scientific">Extremus antarcticus</name>
    <dbReference type="NCBI Taxonomy" id="702011"/>
    <lineage>
        <taxon>Eukaryota</taxon>
        <taxon>Fungi</taxon>
        <taxon>Dikarya</taxon>
        <taxon>Ascomycota</taxon>
        <taxon>Pezizomycotina</taxon>
        <taxon>Dothideomycetes</taxon>
        <taxon>Dothideomycetidae</taxon>
        <taxon>Mycosphaerellales</taxon>
        <taxon>Extremaceae</taxon>
        <taxon>Extremus</taxon>
    </lineage>
</organism>
<accession>A0AAJ0DDJ0</accession>
<keyword evidence="2" id="KW-0732">Signal</keyword>
<feature type="region of interest" description="Disordered" evidence="1">
    <location>
        <begin position="228"/>
        <end position="258"/>
    </location>
</feature>
<dbReference type="AlphaFoldDB" id="A0AAJ0DDJ0"/>
<name>A0AAJ0DDJ0_9PEZI</name>
<reference evidence="3" key="1">
    <citation type="submission" date="2023-04" db="EMBL/GenBank/DDBJ databases">
        <title>Black Yeasts Isolated from many extreme environments.</title>
        <authorList>
            <person name="Coleine C."/>
            <person name="Stajich J.E."/>
            <person name="Selbmann L."/>
        </authorList>
    </citation>
    <scope>NUCLEOTIDE SEQUENCE</scope>
    <source>
        <strain evidence="3">CCFEE 5312</strain>
    </source>
</reference>
<feature type="chain" id="PRO_5042575034" evidence="2">
    <location>
        <begin position="21"/>
        <end position="393"/>
    </location>
</feature>
<feature type="compositionally biased region" description="Basic and acidic residues" evidence="1">
    <location>
        <begin position="72"/>
        <end position="86"/>
    </location>
</feature>
<comment type="caution">
    <text evidence="3">The sequence shown here is derived from an EMBL/GenBank/DDBJ whole genome shotgun (WGS) entry which is preliminary data.</text>
</comment>
<proteinExistence type="predicted"/>
<evidence type="ECO:0000256" key="2">
    <source>
        <dbReference type="SAM" id="SignalP"/>
    </source>
</evidence>
<protein>
    <submittedName>
        <fullName evidence="3">Uncharacterized protein</fullName>
    </submittedName>
</protein>
<dbReference type="Proteomes" id="UP001271007">
    <property type="component" value="Unassembled WGS sequence"/>
</dbReference>
<evidence type="ECO:0000313" key="3">
    <source>
        <dbReference type="EMBL" id="KAK3048057.1"/>
    </source>
</evidence>
<evidence type="ECO:0000256" key="1">
    <source>
        <dbReference type="SAM" id="MobiDB-lite"/>
    </source>
</evidence>